<evidence type="ECO:0000313" key="2">
    <source>
        <dbReference type="EMBL" id="EJT46710.1"/>
    </source>
</evidence>
<comment type="caution">
    <text evidence="2">The sequence shown here is derived from an EMBL/GenBank/DDBJ whole genome shotgun (WGS) entry which is preliminary data.</text>
</comment>
<dbReference type="RefSeq" id="XP_014178388.1">
    <property type="nucleotide sequence ID" value="XM_014322913.1"/>
</dbReference>
<gene>
    <name evidence="2" type="ORF">A1Q1_04675</name>
</gene>
<protein>
    <submittedName>
        <fullName evidence="2">Uncharacterized protein</fullName>
    </submittedName>
</protein>
<dbReference type="HOGENOM" id="CLU_778871_0_0_1"/>
<dbReference type="Proteomes" id="UP000002748">
    <property type="component" value="Unassembled WGS sequence"/>
</dbReference>
<organism evidence="2 3">
    <name type="scientific">Trichosporon asahii var. asahii (strain ATCC 90039 / CBS 2479 / JCM 2466 / KCTC 7840 / NBRC 103889/ NCYC 2677 / UAMH 7654)</name>
    <name type="common">Yeast</name>
    <dbReference type="NCBI Taxonomy" id="1186058"/>
    <lineage>
        <taxon>Eukaryota</taxon>
        <taxon>Fungi</taxon>
        <taxon>Dikarya</taxon>
        <taxon>Basidiomycota</taxon>
        <taxon>Agaricomycotina</taxon>
        <taxon>Tremellomycetes</taxon>
        <taxon>Trichosporonales</taxon>
        <taxon>Trichosporonaceae</taxon>
        <taxon>Trichosporon</taxon>
    </lineage>
</organism>
<feature type="compositionally biased region" description="Polar residues" evidence="1">
    <location>
        <begin position="1"/>
        <end position="20"/>
    </location>
</feature>
<feature type="compositionally biased region" description="Basic and acidic residues" evidence="1">
    <location>
        <begin position="29"/>
        <end position="45"/>
    </location>
</feature>
<accession>J4U8C3</accession>
<evidence type="ECO:0000256" key="1">
    <source>
        <dbReference type="SAM" id="MobiDB-lite"/>
    </source>
</evidence>
<reference evidence="2 3" key="1">
    <citation type="journal article" date="2012" name="Eukaryot. Cell">
        <title>Draft genome sequence of CBS 2479, the standard type strain of Trichosporon asahii.</title>
        <authorList>
            <person name="Yang R.Y."/>
            <person name="Li H.T."/>
            <person name="Zhu H."/>
            <person name="Zhou G.P."/>
            <person name="Wang M."/>
            <person name="Wang L."/>
        </authorList>
    </citation>
    <scope>NUCLEOTIDE SEQUENCE [LARGE SCALE GENOMIC DNA]</scope>
    <source>
        <strain evidence="3">ATCC 90039 / CBS 2479 / JCM 2466 / KCTC 7840 / NCYC 2677 / UAMH 7654</strain>
    </source>
</reference>
<dbReference type="SUPFAM" id="SSF56801">
    <property type="entry name" value="Acetyl-CoA synthetase-like"/>
    <property type="match status" value="1"/>
</dbReference>
<sequence>MSSSPTQKAATPQSAQQADNGESDSDSSDSWRLRDKVDARKDKATKPQWVDPDLEEFALMLILLAEAEAQAQIPPPEDKLSDAEQLSTREASYILAVFDELYTRGNLLLPPVEDREGWNLLLQPLLPVARPNSDSFNLGPKATRALLQREVWQSLNVKTPNLPAKLPWPVKGVTQPWSWEHALTGVRLPSPFATRTPIHLLDDVIETIKDAVSAVPPTKEDSPRRASEVEAELCAHPSVGEAVVVAEGPQAVYAFITPATDTTAADAISVAELEKALSKYTSATEQKVVVLETFPELPVELSPRRALRRALAKRAGKEDIQNMATKGHFSKSMEEGKEGHDAAVEALAEKLAAALD</sequence>
<feature type="region of interest" description="Disordered" evidence="1">
    <location>
        <begin position="1"/>
        <end position="47"/>
    </location>
</feature>
<dbReference type="KEGG" id="tasa:A1Q1_04675"/>
<dbReference type="Gene3D" id="3.30.300.30">
    <property type="match status" value="1"/>
</dbReference>
<dbReference type="GeneID" id="25988187"/>
<dbReference type="EMBL" id="ALBS01000280">
    <property type="protein sequence ID" value="EJT46710.1"/>
    <property type="molecule type" value="Genomic_DNA"/>
</dbReference>
<name>J4U8C3_TRIAS</name>
<dbReference type="VEuPathDB" id="FungiDB:A1Q1_04675"/>
<evidence type="ECO:0000313" key="3">
    <source>
        <dbReference type="Proteomes" id="UP000002748"/>
    </source>
</evidence>
<dbReference type="InterPro" id="IPR045851">
    <property type="entry name" value="AMP-bd_C_sf"/>
</dbReference>
<dbReference type="AlphaFoldDB" id="J4U8C3"/>
<proteinExistence type="predicted"/>